<dbReference type="EMBL" id="NBNE01000670">
    <property type="protein sequence ID" value="OWZ17927.1"/>
    <property type="molecule type" value="Genomic_DNA"/>
</dbReference>
<name>A0A225WLN9_9STRA</name>
<feature type="compositionally biased region" description="Basic and acidic residues" evidence="1">
    <location>
        <begin position="67"/>
        <end position="84"/>
    </location>
</feature>
<comment type="caution">
    <text evidence="2">The sequence shown here is derived from an EMBL/GenBank/DDBJ whole genome shotgun (WGS) entry which is preliminary data.</text>
</comment>
<accession>A0A225WLN9</accession>
<evidence type="ECO:0000313" key="2">
    <source>
        <dbReference type="EMBL" id="OWZ17927.1"/>
    </source>
</evidence>
<evidence type="ECO:0000256" key="1">
    <source>
        <dbReference type="SAM" id="MobiDB-lite"/>
    </source>
</evidence>
<dbReference type="AlphaFoldDB" id="A0A225WLN9"/>
<proteinExistence type="predicted"/>
<keyword evidence="3" id="KW-1185">Reference proteome</keyword>
<gene>
    <name evidence="2" type="ORF">PHMEG_0008064</name>
</gene>
<sequence length="145" mass="16381">MVIGSERIQTLSIVERSLTQIMTQSLNKQARDNSTQEDREIAFVHRGVSSYFLFQKIRTFYLKISSKHDDTSEKQNKNEVETNTKNKVSKANPQSDELCISGGGSTLNWSMKKPNTLPASNSNDRFVNLKNLNVFLLSDPSPGRN</sequence>
<protein>
    <submittedName>
        <fullName evidence="2">Uncharacterized protein</fullName>
    </submittedName>
</protein>
<evidence type="ECO:0000313" key="3">
    <source>
        <dbReference type="Proteomes" id="UP000198211"/>
    </source>
</evidence>
<dbReference type="Proteomes" id="UP000198211">
    <property type="component" value="Unassembled WGS sequence"/>
</dbReference>
<reference evidence="3" key="1">
    <citation type="submission" date="2017-03" db="EMBL/GenBank/DDBJ databases">
        <title>Phytopthora megakarya and P. palmivora, two closely related causual agents of cacao black pod achieved similar genome size and gene model numbers by different mechanisms.</title>
        <authorList>
            <person name="Ali S."/>
            <person name="Shao J."/>
            <person name="Larry D.J."/>
            <person name="Kronmiller B."/>
            <person name="Shen D."/>
            <person name="Strem M.D."/>
            <person name="Melnick R.L."/>
            <person name="Guiltinan M.J."/>
            <person name="Tyler B.M."/>
            <person name="Meinhardt L.W."/>
            <person name="Bailey B.A."/>
        </authorList>
    </citation>
    <scope>NUCLEOTIDE SEQUENCE [LARGE SCALE GENOMIC DNA]</scope>
    <source>
        <strain evidence="3">zdho120</strain>
    </source>
</reference>
<feature type="region of interest" description="Disordered" evidence="1">
    <location>
        <begin position="67"/>
        <end position="97"/>
    </location>
</feature>
<organism evidence="2 3">
    <name type="scientific">Phytophthora megakarya</name>
    <dbReference type="NCBI Taxonomy" id="4795"/>
    <lineage>
        <taxon>Eukaryota</taxon>
        <taxon>Sar</taxon>
        <taxon>Stramenopiles</taxon>
        <taxon>Oomycota</taxon>
        <taxon>Peronosporomycetes</taxon>
        <taxon>Peronosporales</taxon>
        <taxon>Peronosporaceae</taxon>
        <taxon>Phytophthora</taxon>
    </lineage>
</organism>